<organism evidence="8 9">
    <name type="scientific">Iningainema tapete BLCC-T55</name>
    <dbReference type="NCBI Taxonomy" id="2748662"/>
    <lineage>
        <taxon>Bacteria</taxon>
        <taxon>Bacillati</taxon>
        <taxon>Cyanobacteriota</taxon>
        <taxon>Cyanophyceae</taxon>
        <taxon>Nostocales</taxon>
        <taxon>Scytonemataceae</taxon>
        <taxon>Iningainema tapete</taxon>
    </lineage>
</organism>
<dbReference type="Pfam" id="PF00893">
    <property type="entry name" value="Multi_Drug_Res"/>
    <property type="match status" value="1"/>
</dbReference>
<dbReference type="PANTHER" id="PTHR30561:SF9">
    <property type="entry name" value="4-AMINO-4-DEOXY-L-ARABINOSE-PHOSPHOUNDECAPRENOL FLIPPASE SUBUNIT ARNF-RELATED"/>
    <property type="match status" value="1"/>
</dbReference>
<evidence type="ECO:0000256" key="1">
    <source>
        <dbReference type="ARBA" id="ARBA00004651"/>
    </source>
</evidence>
<dbReference type="AlphaFoldDB" id="A0A8J7C0P1"/>
<evidence type="ECO:0000256" key="5">
    <source>
        <dbReference type="ARBA" id="ARBA00023136"/>
    </source>
</evidence>
<dbReference type="Proteomes" id="UP000629098">
    <property type="component" value="Unassembled WGS sequence"/>
</dbReference>
<evidence type="ECO:0000313" key="9">
    <source>
        <dbReference type="Proteomes" id="UP000629098"/>
    </source>
</evidence>
<accession>A0A8J7C0P1</accession>
<dbReference type="GO" id="GO:0022857">
    <property type="term" value="F:transmembrane transporter activity"/>
    <property type="evidence" value="ECO:0007669"/>
    <property type="project" value="InterPro"/>
</dbReference>
<keyword evidence="5 7" id="KW-0472">Membrane</keyword>
<evidence type="ECO:0000256" key="4">
    <source>
        <dbReference type="ARBA" id="ARBA00022989"/>
    </source>
</evidence>
<keyword evidence="4 7" id="KW-1133">Transmembrane helix</keyword>
<reference evidence="8" key="1">
    <citation type="submission" date="2020-09" db="EMBL/GenBank/DDBJ databases">
        <title>Iningainema tapete sp. nov. (Scytonemataceae, Cyanobacteria) from greenhouses in central Florida (USA) produces two types of nodularin with biosynthetic potential for microcystin-LR and anabaenopeptins.</title>
        <authorList>
            <person name="Berthold D.E."/>
            <person name="Lefler F.W."/>
            <person name="Huang I.-S."/>
            <person name="Abdulla H."/>
            <person name="Zimba P.V."/>
            <person name="Laughinghouse H.D. IV."/>
        </authorList>
    </citation>
    <scope>NUCLEOTIDE SEQUENCE</scope>
    <source>
        <strain evidence="8">BLCCT55</strain>
    </source>
</reference>
<feature type="transmembrane region" description="Helical" evidence="7">
    <location>
        <begin position="90"/>
        <end position="107"/>
    </location>
</feature>
<dbReference type="RefSeq" id="WP_190838037.1">
    <property type="nucleotide sequence ID" value="NZ_CAWPPI010000126.1"/>
</dbReference>
<name>A0A8J7C0P1_9CYAN</name>
<feature type="transmembrane region" description="Helical" evidence="7">
    <location>
        <begin position="63"/>
        <end position="84"/>
    </location>
</feature>
<keyword evidence="3 6" id="KW-0812">Transmembrane</keyword>
<evidence type="ECO:0000256" key="3">
    <source>
        <dbReference type="ARBA" id="ARBA00022692"/>
    </source>
</evidence>
<evidence type="ECO:0000256" key="6">
    <source>
        <dbReference type="RuleBase" id="RU003942"/>
    </source>
</evidence>
<evidence type="ECO:0000313" key="8">
    <source>
        <dbReference type="EMBL" id="MBD2778413.1"/>
    </source>
</evidence>
<evidence type="ECO:0000256" key="2">
    <source>
        <dbReference type="ARBA" id="ARBA00022475"/>
    </source>
</evidence>
<feature type="transmembrane region" description="Helical" evidence="7">
    <location>
        <begin position="37"/>
        <end position="56"/>
    </location>
</feature>
<gene>
    <name evidence="8" type="ORF">ICL16_41820</name>
</gene>
<dbReference type="Gene3D" id="1.10.3730.20">
    <property type="match status" value="1"/>
</dbReference>
<sequence length="112" mass="11869">MSTQLVFSLLILLTVALNTGAQTFLKLGSGQNPINIYLLGGIILYGISTIFYILVLGKFNLSVAYPVVIGLTIVATTIAGTIILKEKVSLSQWMGLGLLISGIWAIASAKNN</sequence>
<dbReference type="InterPro" id="IPR037185">
    <property type="entry name" value="EmrE-like"/>
</dbReference>
<evidence type="ECO:0000256" key="7">
    <source>
        <dbReference type="SAM" id="Phobius"/>
    </source>
</evidence>
<protein>
    <submittedName>
        <fullName evidence="8">Small multidrug resistance protein</fullName>
    </submittedName>
</protein>
<dbReference type="SUPFAM" id="SSF103481">
    <property type="entry name" value="Multidrug resistance efflux transporter EmrE"/>
    <property type="match status" value="1"/>
</dbReference>
<keyword evidence="2" id="KW-1003">Cell membrane</keyword>
<dbReference type="InterPro" id="IPR000390">
    <property type="entry name" value="Small_drug/metabolite_transptr"/>
</dbReference>
<comment type="similarity">
    <text evidence="6">Belongs to the drug/metabolite transporter (DMT) superfamily. Small multidrug resistance (SMR) (TC 2.A.7.1) family.</text>
</comment>
<dbReference type="EMBL" id="JACXAE010000126">
    <property type="protein sequence ID" value="MBD2778413.1"/>
    <property type="molecule type" value="Genomic_DNA"/>
</dbReference>
<dbReference type="InterPro" id="IPR045324">
    <property type="entry name" value="Small_multidrug_res"/>
</dbReference>
<dbReference type="PANTHER" id="PTHR30561">
    <property type="entry name" value="SMR FAMILY PROTON-DEPENDENT DRUG EFFLUX TRANSPORTER SUGE"/>
    <property type="match status" value="1"/>
</dbReference>
<comment type="subcellular location">
    <subcellularLocation>
        <location evidence="1 6">Cell membrane</location>
        <topology evidence="1 6">Multi-pass membrane protein</topology>
    </subcellularLocation>
</comment>
<comment type="caution">
    <text evidence="8">The sequence shown here is derived from an EMBL/GenBank/DDBJ whole genome shotgun (WGS) entry which is preliminary data.</text>
</comment>
<proteinExistence type="inferred from homology"/>
<keyword evidence="9" id="KW-1185">Reference proteome</keyword>
<dbReference type="GO" id="GO:0005886">
    <property type="term" value="C:plasma membrane"/>
    <property type="evidence" value="ECO:0007669"/>
    <property type="project" value="UniProtKB-SubCell"/>
</dbReference>